<comment type="caution">
    <text evidence="1">The sequence shown here is derived from an EMBL/GenBank/DDBJ whole genome shotgun (WGS) entry which is preliminary data.</text>
</comment>
<proteinExistence type="predicted"/>
<dbReference type="Proteomes" id="UP000521943">
    <property type="component" value="Unassembled WGS sequence"/>
</dbReference>
<accession>A0A8H6HJB3</accession>
<dbReference type="EMBL" id="JACGCI010000081">
    <property type="protein sequence ID" value="KAF6747397.1"/>
    <property type="molecule type" value="Genomic_DNA"/>
</dbReference>
<evidence type="ECO:0000313" key="1">
    <source>
        <dbReference type="EMBL" id="KAF6747397.1"/>
    </source>
</evidence>
<keyword evidence="2" id="KW-1185">Reference proteome</keyword>
<sequence length="109" mass="11933">MACLFNSTNTPEVEHQYLTFLGAGADGERSTAAGDQVQWKAEKNAGNDVSAPKSNTNLATRLSNLGGWFQSRVQNTEEKHDLAEDSSPREREVDLAPDGRLYGTFMVTL</sequence>
<reference evidence="1 2" key="1">
    <citation type="submission" date="2020-07" db="EMBL/GenBank/DDBJ databases">
        <title>Comparative genomics of pyrophilous fungi reveals a link between fire events and developmental genes.</title>
        <authorList>
            <consortium name="DOE Joint Genome Institute"/>
            <person name="Steindorff A.S."/>
            <person name="Carver A."/>
            <person name="Calhoun S."/>
            <person name="Stillman K."/>
            <person name="Liu H."/>
            <person name="Lipzen A."/>
            <person name="Pangilinan J."/>
            <person name="Labutti K."/>
            <person name="Bruns T.D."/>
            <person name="Grigoriev I.V."/>
        </authorList>
    </citation>
    <scope>NUCLEOTIDE SEQUENCE [LARGE SCALE GENOMIC DNA]</scope>
    <source>
        <strain evidence="1 2">CBS 144469</strain>
    </source>
</reference>
<evidence type="ECO:0000313" key="2">
    <source>
        <dbReference type="Proteomes" id="UP000521943"/>
    </source>
</evidence>
<gene>
    <name evidence="1" type="ORF">DFP72DRAFT_1174903</name>
</gene>
<name>A0A8H6HJB3_9AGAR</name>
<protein>
    <submittedName>
        <fullName evidence="1">Uncharacterized protein</fullName>
    </submittedName>
</protein>
<dbReference type="AlphaFoldDB" id="A0A8H6HJB3"/>
<organism evidence="1 2">
    <name type="scientific">Ephemerocybe angulata</name>
    <dbReference type="NCBI Taxonomy" id="980116"/>
    <lineage>
        <taxon>Eukaryota</taxon>
        <taxon>Fungi</taxon>
        <taxon>Dikarya</taxon>
        <taxon>Basidiomycota</taxon>
        <taxon>Agaricomycotina</taxon>
        <taxon>Agaricomycetes</taxon>
        <taxon>Agaricomycetidae</taxon>
        <taxon>Agaricales</taxon>
        <taxon>Agaricineae</taxon>
        <taxon>Psathyrellaceae</taxon>
        <taxon>Ephemerocybe</taxon>
    </lineage>
</organism>